<comment type="catalytic activity">
    <reaction evidence="1">
        <text>ATP + H2O = ADP + phosphate + H(+)</text>
        <dbReference type="Rhea" id="RHEA:13065"/>
        <dbReference type="ChEBI" id="CHEBI:15377"/>
        <dbReference type="ChEBI" id="CHEBI:15378"/>
        <dbReference type="ChEBI" id="CHEBI:30616"/>
        <dbReference type="ChEBI" id="CHEBI:43474"/>
        <dbReference type="ChEBI" id="CHEBI:456216"/>
        <dbReference type="EC" id="5.6.2.3"/>
    </reaction>
</comment>
<dbReference type="GeneID" id="110800153"/>
<keyword evidence="1" id="KW-0547">Nucleotide-binding</keyword>
<dbReference type="Gene3D" id="3.40.50.300">
    <property type="entry name" value="P-loop containing nucleotide triphosphate hydrolases"/>
    <property type="match status" value="1"/>
</dbReference>
<evidence type="ECO:0000256" key="1">
    <source>
        <dbReference type="RuleBase" id="RU363044"/>
    </source>
</evidence>
<organism evidence="5 6">
    <name type="scientific">Spinacia oleracea</name>
    <name type="common">Spinach</name>
    <dbReference type="NCBI Taxonomy" id="3562"/>
    <lineage>
        <taxon>Eukaryota</taxon>
        <taxon>Viridiplantae</taxon>
        <taxon>Streptophyta</taxon>
        <taxon>Embryophyta</taxon>
        <taxon>Tracheophyta</taxon>
        <taxon>Spermatophyta</taxon>
        <taxon>Magnoliopsida</taxon>
        <taxon>eudicotyledons</taxon>
        <taxon>Gunneridae</taxon>
        <taxon>Pentapetalae</taxon>
        <taxon>Caryophyllales</taxon>
        <taxon>Chenopodiaceae</taxon>
        <taxon>Chenopodioideae</taxon>
        <taxon>Anserineae</taxon>
        <taxon>Spinacia</taxon>
    </lineage>
</organism>
<reference evidence="5" key="1">
    <citation type="journal article" date="2021" name="Nat. Commun.">
        <title>Genomic analyses provide insights into spinach domestication and the genetic basis of agronomic traits.</title>
        <authorList>
            <person name="Cai X."/>
            <person name="Sun X."/>
            <person name="Xu C."/>
            <person name="Sun H."/>
            <person name="Wang X."/>
            <person name="Ge C."/>
            <person name="Zhang Z."/>
            <person name="Wang Q."/>
            <person name="Fei Z."/>
            <person name="Jiao C."/>
            <person name="Wang Q."/>
        </authorList>
    </citation>
    <scope>NUCLEOTIDE SEQUENCE [LARGE SCALE GENOMIC DNA]</scope>
    <source>
        <strain evidence="5">cv. Varoflay</strain>
    </source>
</reference>
<dbReference type="RefSeq" id="XP_056685698.1">
    <property type="nucleotide sequence ID" value="XM_056829720.1"/>
</dbReference>
<dbReference type="InterPro" id="IPR027417">
    <property type="entry name" value="P-loop_NTPase"/>
</dbReference>
<sequence>MENQRPSSSEYRRLRRQRMTSEQCAQEANTRNAQRRLTYNARRHARQNGNATAFLDITNQDNSTVVGITTNSIPIHTSLPNGQTSISHVSTRVGQSRNHNGHIEFGESSGTSNTNHHDVMVGNNARRRNRERVNNQCAINYHERRGVPDVQLSPPRTCSDCQARLFHKESSQICCMSGKINLPIIPVPDDLLSLYIDQTPTGMNFRQDIRKLNHIHAFTSMGVHLDESLANAQQGVYTFRAQGSIYHKIGGFLPRGSECRPRFLQKYIYDTEHEIEHRLAENNTLQRDIIQKIKSILDRCNPFVHNLRFLAQREDIQQCALRIHEQPSDRPQYCLPTASQVAAVIVGGEEVANLNPRDILVQSNSGQLMTVMDTAGYYDPLQYPLLFPYGSYGWSINSLDTNGRTIPCRAFYAYLFQIRLHVISIILLAGRLFQQFIVDNFVKIEANKLRWLRDHQDTIRAELYQGLQDCLDAGELDPVNAGKKTILPSSFVGSPRDMNQRYQDAMALVQHYGKPDLFVTMTCNPTWREIVEELLPGQTPQDRPDLITRIFHAKFEEFKSDVVDKSALGKVVAYVYVVEFQKRGLPHVHMLLILDENDKPRSPEEYDKIVRAEIPDRDEEPRLYDAVLKHMIHKPCGAGRRNSSCMENGVCKRKFPKSFSASTIQGDNSYPIYRRRGDRPAVPLHENSTTYVDNKWVVPYNSWLLLKYDCHINVEICSSIKCVKYLYKYVHKGVDRVSMEVRTGSENNEIQQFVDARWVCTPEALWRIYQFTLTRMCPSVELLQLHLQNRQEIRFNTNQSIEDILQMPQNSRTMLTEFFKMNVSDPEARKYLYIEFPQNYRWLTSSKTWRKRRNKQRVIGRIYTTSPMEGERFFLRLLLNHVRGPESFQHLRTVNGIVYPSFREAAEKQGLMENDASIRECLLEASNSKMPSSLRKLFVTLLVYCQPTGVRSLWDEFYHFMAEDYNFPSPSNTNLVRDSVLYDVERMLKQLGKTITDYDLPDISIQLDGNIQFARAIHEEVSAPVPPEDVHCVEHLNDDQRNSFDVIMEAIDGDTGRLFFIDGPGGTGKTYLYRVILATIKLRGQFGLAVASSGIAATLLHRGKTAHKTFGIPVTLHASSTWKFSKQDIEAQLVKHAAVIIWDEATMTHRHAYKAVDRSIRDLMGVDSPFGGKVVVFGGDFRQILPVVPKGTKAQTIDACLVRSTLWRHVQLLRLNQNMRSRNDEEFAEFLLRVGDGCEPMVDENMIKLPTSLCVTDGNHNSIGILVHEI</sequence>
<accession>A0ABM3QQP8</accession>
<protein>
    <recommendedName>
        <fullName evidence="1">ATP-dependent DNA helicase</fullName>
        <ecNumber evidence="1">5.6.2.3</ecNumber>
    </recommendedName>
</protein>
<keyword evidence="1" id="KW-0233">DNA recombination</keyword>
<keyword evidence="1" id="KW-0378">Hydrolase</keyword>
<evidence type="ECO:0000313" key="6">
    <source>
        <dbReference type="RefSeq" id="XP_056685698.1"/>
    </source>
</evidence>
<name>A0ABM3QQP8_SPIOL</name>
<comment type="similarity">
    <text evidence="1">Belongs to the helicase family.</text>
</comment>
<dbReference type="InterPro" id="IPR025476">
    <property type="entry name" value="Helitron_helicase-like"/>
</dbReference>
<dbReference type="PANTHER" id="PTHR10492:SF101">
    <property type="entry name" value="ATP-DEPENDENT DNA HELICASE"/>
    <property type="match status" value="1"/>
</dbReference>
<evidence type="ECO:0000313" key="5">
    <source>
        <dbReference type="Proteomes" id="UP000813463"/>
    </source>
</evidence>
<dbReference type="Pfam" id="PF05970">
    <property type="entry name" value="PIF1"/>
    <property type="match status" value="1"/>
</dbReference>
<keyword evidence="1" id="KW-0347">Helicase</keyword>
<evidence type="ECO:0000256" key="2">
    <source>
        <dbReference type="SAM" id="MobiDB-lite"/>
    </source>
</evidence>
<dbReference type="PANTHER" id="PTHR10492">
    <property type="match status" value="1"/>
</dbReference>
<dbReference type="EC" id="5.6.2.3" evidence="1"/>
<keyword evidence="1" id="KW-0234">DNA repair</keyword>
<keyword evidence="5" id="KW-1185">Reference proteome</keyword>
<comment type="cofactor">
    <cofactor evidence="1">
        <name>Mg(2+)</name>
        <dbReference type="ChEBI" id="CHEBI:18420"/>
    </cofactor>
</comment>
<evidence type="ECO:0000259" key="4">
    <source>
        <dbReference type="Pfam" id="PF14214"/>
    </source>
</evidence>
<gene>
    <name evidence="6" type="primary">LOC110800153</name>
</gene>
<feature type="compositionally biased region" description="Polar residues" evidence="2">
    <location>
        <begin position="20"/>
        <end position="32"/>
    </location>
</feature>
<keyword evidence="1" id="KW-0227">DNA damage</keyword>
<dbReference type="Proteomes" id="UP000813463">
    <property type="component" value="Chromosome 5"/>
</dbReference>
<evidence type="ECO:0000259" key="3">
    <source>
        <dbReference type="Pfam" id="PF05970"/>
    </source>
</evidence>
<proteinExistence type="inferred from homology"/>
<feature type="region of interest" description="Disordered" evidence="2">
    <location>
        <begin position="104"/>
        <end position="129"/>
    </location>
</feature>
<dbReference type="Pfam" id="PF14214">
    <property type="entry name" value="Helitron_like_N"/>
    <property type="match status" value="1"/>
</dbReference>
<reference evidence="6" key="2">
    <citation type="submission" date="2025-08" db="UniProtKB">
        <authorList>
            <consortium name="RefSeq"/>
        </authorList>
    </citation>
    <scope>IDENTIFICATION</scope>
    <source>
        <tissue evidence="6">Leaf</tissue>
    </source>
</reference>
<keyword evidence="1" id="KW-0067">ATP-binding</keyword>
<feature type="domain" description="DNA helicase Pif1-like DEAD-box helicase" evidence="3">
    <location>
        <begin position="1036"/>
        <end position="1240"/>
    </location>
</feature>
<feature type="domain" description="Helitron helicase-like" evidence="4">
    <location>
        <begin position="411"/>
        <end position="592"/>
    </location>
</feature>
<dbReference type="SUPFAM" id="SSF52540">
    <property type="entry name" value="P-loop containing nucleoside triphosphate hydrolases"/>
    <property type="match status" value="1"/>
</dbReference>
<dbReference type="InterPro" id="IPR010285">
    <property type="entry name" value="DNA_helicase_pif1-like_DEAD"/>
</dbReference>
<feature type="region of interest" description="Disordered" evidence="2">
    <location>
        <begin position="1"/>
        <end position="32"/>
    </location>
</feature>